<dbReference type="Proteomes" id="UP001165101">
    <property type="component" value="Unassembled WGS sequence"/>
</dbReference>
<sequence length="85" mass="10072">MKKIAADLGYGEILKRAVSKMLPKNQLRWSRLERLKVFDGSDHPYKQNLIAFADEQPIVQKKIEDLQNRKKVLEEYEARMKSRKI</sequence>
<evidence type="ECO:0000313" key="2">
    <source>
        <dbReference type="Proteomes" id="UP001165101"/>
    </source>
</evidence>
<proteinExistence type="predicted"/>
<protein>
    <submittedName>
        <fullName evidence="1">Unnamed protein product</fullName>
    </submittedName>
</protein>
<comment type="caution">
    <text evidence="1">The sequence shown here is derived from an EMBL/GenBank/DDBJ whole genome shotgun (WGS) entry which is preliminary data.</text>
</comment>
<keyword evidence="2" id="KW-1185">Reference proteome</keyword>
<accession>A0ACB5U7J5</accession>
<evidence type="ECO:0000313" key="1">
    <source>
        <dbReference type="EMBL" id="GMF03816.1"/>
    </source>
</evidence>
<reference evidence="1" key="1">
    <citation type="submission" date="2023-04" db="EMBL/GenBank/DDBJ databases">
        <title>Candida boidinii NBRC 1967.</title>
        <authorList>
            <person name="Ichikawa N."/>
            <person name="Sato H."/>
            <person name="Tonouchi N."/>
        </authorList>
    </citation>
    <scope>NUCLEOTIDE SEQUENCE</scope>
    <source>
        <strain evidence="1">NBRC 1967</strain>
    </source>
</reference>
<dbReference type="EMBL" id="BSXV01006466">
    <property type="protein sequence ID" value="GMF03816.1"/>
    <property type="molecule type" value="Genomic_DNA"/>
</dbReference>
<organism evidence="1 2">
    <name type="scientific">Candida boidinii</name>
    <name type="common">Yeast</name>
    <dbReference type="NCBI Taxonomy" id="5477"/>
    <lineage>
        <taxon>Eukaryota</taxon>
        <taxon>Fungi</taxon>
        <taxon>Dikarya</taxon>
        <taxon>Ascomycota</taxon>
        <taxon>Saccharomycotina</taxon>
        <taxon>Pichiomycetes</taxon>
        <taxon>Pichiales</taxon>
        <taxon>Pichiaceae</taxon>
        <taxon>Ogataea</taxon>
        <taxon>Ogataea/Candida clade</taxon>
    </lineage>
</organism>
<name>A0ACB5U7J5_CANBO</name>
<gene>
    <name evidence="1" type="ORF">Cboi01_000637500</name>
</gene>